<dbReference type="PANTHER" id="PTHR10127">
    <property type="entry name" value="DISCOIDIN, CUB, EGF, LAMININ , AND ZINC METALLOPROTEASE DOMAIN CONTAINING"/>
    <property type="match status" value="1"/>
</dbReference>
<dbReference type="GO" id="GO:0006508">
    <property type="term" value="P:proteolysis"/>
    <property type="evidence" value="ECO:0007669"/>
    <property type="project" value="UniProtKB-KW"/>
</dbReference>
<evidence type="ECO:0000256" key="6">
    <source>
        <dbReference type="ARBA" id="ARBA00023049"/>
    </source>
</evidence>
<dbReference type="InterPro" id="IPR024079">
    <property type="entry name" value="MetalloPept_cat_dom_sf"/>
</dbReference>
<evidence type="ECO:0000256" key="8">
    <source>
        <dbReference type="ARBA" id="ARBA00023157"/>
    </source>
</evidence>
<comment type="caution">
    <text evidence="12">Lacks conserved residue(s) required for the propagation of feature annotation.</text>
</comment>
<evidence type="ECO:0000256" key="4">
    <source>
        <dbReference type="ARBA" id="ARBA00022801"/>
    </source>
</evidence>
<evidence type="ECO:0000313" key="16">
    <source>
        <dbReference type="Proteomes" id="UP000694523"/>
    </source>
</evidence>
<dbReference type="EC" id="3.4.24.-" evidence="13"/>
<evidence type="ECO:0000256" key="12">
    <source>
        <dbReference type="PROSITE-ProRule" id="PRU01211"/>
    </source>
</evidence>
<dbReference type="GO" id="GO:0004222">
    <property type="term" value="F:metalloendopeptidase activity"/>
    <property type="evidence" value="ECO:0007669"/>
    <property type="project" value="UniProtKB-UniRule"/>
</dbReference>
<proteinExistence type="predicted"/>
<dbReference type="Pfam" id="PF01400">
    <property type="entry name" value="Astacin"/>
    <property type="match status" value="1"/>
</dbReference>
<dbReference type="FunFam" id="3.40.390.10:FF:000040">
    <property type="entry name" value="Metalloendopeptidase"/>
    <property type="match status" value="1"/>
</dbReference>
<dbReference type="PROSITE" id="PS51864">
    <property type="entry name" value="ASTACIN"/>
    <property type="match status" value="1"/>
</dbReference>
<dbReference type="Ensembl" id="ENSNMLT00000026418.1">
    <property type="protein sequence ID" value="ENSNMLP00000023612.1"/>
    <property type="gene ID" value="ENSNMLG00000015181.1"/>
</dbReference>
<dbReference type="InterPro" id="IPR006026">
    <property type="entry name" value="Peptidase_Metallo"/>
</dbReference>
<evidence type="ECO:0000256" key="1">
    <source>
        <dbReference type="ARBA" id="ARBA00022670"/>
    </source>
</evidence>
<evidence type="ECO:0000256" key="2">
    <source>
        <dbReference type="ARBA" id="ARBA00022723"/>
    </source>
</evidence>
<keyword evidence="3 13" id="KW-0732">Signal</keyword>
<sequence>AVSPGAATLRLNMTPFVSVLILLLAVSRVQQVPDSGDELDETQTEDISIRILTQNNKSAEFFLEGDLLPPKTRNAMKCWNIACRWPKGQDGKVSVAYTVSSEFSGDERQLISTALREIESETCIRFVPHRSESDYISVENKSGCSSSLGKTGGRQELSLNREGCVYKGIIQHEFNHALGFIHEHNRSDRDKYVRINWGNIHQDKAYNFNKAESDNLNTPYDYNSIMHYGRTAFGKSGMETIIPLSQADIGQRQGMSKWDIKRINLLYSC</sequence>
<dbReference type="GO" id="GO:0042588">
    <property type="term" value="C:zymogen granule"/>
    <property type="evidence" value="ECO:0007669"/>
    <property type="project" value="UniProtKB-SubCell"/>
</dbReference>
<dbReference type="GO" id="GO:0008270">
    <property type="term" value="F:zinc ion binding"/>
    <property type="evidence" value="ECO:0007669"/>
    <property type="project" value="UniProtKB-UniRule"/>
</dbReference>
<keyword evidence="1 12" id="KW-0645">Protease</keyword>
<name>A0A8C6TUW6_9GOBI</name>
<evidence type="ECO:0000313" key="15">
    <source>
        <dbReference type="Ensembl" id="ENSNMLP00000023612.1"/>
    </source>
</evidence>
<keyword evidence="6 12" id="KW-0482">Metalloprotease</keyword>
<evidence type="ECO:0000256" key="5">
    <source>
        <dbReference type="ARBA" id="ARBA00022833"/>
    </source>
</evidence>
<feature type="binding site" evidence="12">
    <location>
        <position position="182"/>
    </location>
    <ligand>
        <name>Zn(2+)</name>
        <dbReference type="ChEBI" id="CHEBI:29105"/>
        <note>catalytic</note>
    </ligand>
</feature>
<dbReference type="AlphaFoldDB" id="A0A8C6TUW6"/>
<evidence type="ECO:0000256" key="10">
    <source>
        <dbReference type="ARBA" id="ARBA00023329"/>
    </source>
</evidence>
<comment type="subcellular location">
    <subcellularLocation>
        <location evidence="11">Zymogen granule</location>
    </subcellularLocation>
</comment>
<keyword evidence="5 12" id="KW-0862">Zinc</keyword>
<keyword evidence="9" id="KW-0325">Glycoprotein</keyword>
<dbReference type="InterPro" id="IPR001506">
    <property type="entry name" value="Peptidase_M12A"/>
</dbReference>
<evidence type="ECO:0000256" key="7">
    <source>
        <dbReference type="ARBA" id="ARBA00023145"/>
    </source>
</evidence>
<feature type="binding site" evidence="12">
    <location>
        <position position="172"/>
    </location>
    <ligand>
        <name>Zn(2+)</name>
        <dbReference type="ChEBI" id="CHEBI:29105"/>
        <note>catalytic</note>
    </ligand>
</feature>
<feature type="signal peptide" evidence="13">
    <location>
        <begin position="1"/>
        <end position="31"/>
    </location>
</feature>
<accession>A0A8C6TUW6</accession>
<dbReference type="Proteomes" id="UP000694523">
    <property type="component" value="Unplaced"/>
</dbReference>
<evidence type="ECO:0000256" key="11">
    <source>
        <dbReference type="ARBA" id="ARBA00024324"/>
    </source>
</evidence>
<feature type="active site" evidence="12">
    <location>
        <position position="173"/>
    </location>
</feature>
<keyword evidence="16" id="KW-1185">Reference proteome</keyword>
<keyword evidence="8" id="KW-1015">Disulfide bond</keyword>
<reference evidence="15" key="2">
    <citation type="submission" date="2025-09" db="UniProtKB">
        <authorList>
            <consortium name="Ensembl"/>
        </authorList>
    </citation>
    <scope>IDENTIFICATION</scope>
</reference>
<feature type="chain" id="PRO_5034992979" description="Metalloendopeptidase" evidence="13">
    <location>
        <begin position="32"/>
        <end position="269"/>
    </location>
</feature>
<keyword evidence="4 12" id="KW-0378">Hydrolase</keyword>
<dbReference type="PRINTS" id="PR00480">
    <property type="entry name" value="ASTACIN"/>
</dbReference>
<organism evidence="15 16">
    <name type="scientific">Neogobius melanostomus</name>
    <name type="common">round goby</name>
    <dbReference type="NCBI Taxonomy" id="47308"/>
    <lineage>
        <taxon>Eukaryota</taxon>
        <taxon>Metazoa</taxon>
        <taxon>Chordata</taxon>
        <taxon>Craniata</taxon>
        <taxon>Vertebrata</taxon>
        <taxon>Euteleostomi</taxon>
        <taxon>Actinopterygii</taxon>
        <taxon>Neopterygii</taxon>
        <taxon>Teleostei</taxon>
        <taxon>Neoteleostei</taxon>
        <taxon>Acanthomorphata</taxon>
        <taxon>Gobiaria</taxon>
        <taxon>Gobiiformes</taxon>
        <taxon>Gobioidei</taxon>
        <taxon>Gobiidae</taxon>
        <taxon>Benthophilinae</taxon>
        <taxon>Neogobiini</taxon>
        <taxon>Neogobius</taxon>
    </lineage>
</organism>
<dbReference type="PANTHER" id="PTHR10127:SF839">
    <property type="entry name" value="HATCHING ENZYME 1.2-RELATED"/>
    <property type="match status" value="1"/>
</dbReference>
<evidence type="ECO:0000256" key="9">
    <source>
        <dbReference type="ARBA" id="ARBA00023180"/>
    </source>
</evidence>
<feature type="domain" description="Peptidase M12A" evidence="14">
    <location>
        <begin position="74"/>
        <end position="269"/>
    </location>
</feature>
<evidence type="ECO:0000256" key="3">
    <source>
        <dbReference type="ARBA" id="ARBA00022729"/>
    </source>
</evidence>
<protein>
    <recommendedName>
        <fullName evidence="13">Metalloendopeptidase</fullName>
        <ecNumber evidence="13">3.4.24.-</ecNumber>
    </recommendedName>
</protein>
<dbReference type="Gene3D" id="3.40.390.10">
    <property type="entry name" value="Collagenase (Catalytic Domain)"/>
    <property type="match status" value="1"/>
</dbReference>
<keyword evidence="7" id="KW-0865">Zymogen</keyword>
<dbReference type="SUPFAM" id="SSF55486">
    <property type="entry name" value="Metalloproteases ('zincins'), catalytic domain"/>
    <property type="match status" value="1"/>
</dbReference>
<dbReference type="SMART" id="SM00235">
    <property type="entry name" value="ZnMc"/>
    <property type="match status" value="1"/>
</dbReference>
<feature type="binding site" evidence="12">
    <location>
        <position position="176"/>
    </location>
    <ligand>
        <name>Zn(2+)</name>
        <dbReference type="ChEBI" id="CHEBI:29105"/>
        <note>catalytic</note>
    </ligand>
</feature>
<keyword evidence="10" id="KW-0968">Cytoplasmic vesicle</keyword>
<keyword evidence="2 12" id="KW-0479">Metal-binding</keyword>
<comment type="cofactor">
    <cofactor evidence="12 13">
        <name>Zn(2+)</name>
        <dbReference type="ChEBI" id="CHEBI:29105"/>
    </cofactor>
    <text evidence="12 13">Binds 1 zinc ion per subunit.</text>
</comment>
<evidence type="ECO:0000256" key="13">
    <source>
        <dbReference type="RuleBase" id="RU361183"/>
    </source>
</evidence>
<evidence type="ECO:0000259" key="14">
    <source>
        <dbReference type="PROSITE" id="PS51864"/>
    </source>
</evidence>
<reference evidence="15" key="1">
    <citation type="submission" date="2025-08" db="UniProtKB">
        <authorList>
            <consortium name="Ensembl"/>
        </authorList>
    </citation>
    <scope>IDENTIFICATION</scope>
</reference>